<comment type="similarity">
    <text evidence="2">Belongs to the VPS52 family.</text>
</comment>
<dbReference type="InterPro" id="IPR048361">
    <property type="entry name" value="Vps52_C"/>
</dbReference>
<dbReference type="PANTHER" id="PTHR14190:SF7">
    <property type="entry name" value="VACUOLAR PROTEIN SORTING-ASSOCIATED PROTEIN 52 HOMOLOG"/>
    <property type="match status" value="1"/>
</dbReference>
<comment type="subcellular location">
    <subcellularLocation>
        <location evidence="1">Golgi apparatus</location>
        <location evidence="1">trans-Golgi network</location>
    </subcellularLocation>
</comment>
<feature type="domain" description="Vps52 C-terminal" evidence="9">
    <location>
        <begin position="346"/>
        <end position="666"/>
    </location>
</feature>
<evidence type="ECO:0000259" key="8">
    <source>
        <dbReference type="Pfam" id="PF04129"/>
    </source>
</evidence>
<dbReference type="Proteomes" id="UP001219355">
    <property type="component" value="Chromosome 2"/>
</dbReference>
<dbReference type="GO" id="GO:0042147">
    <property type="term" value="P:retrograde transport, endosome to Golgi"/>
    <property type="evidence" value="ECO:0007669"/>
    <property type="project" value="TreeGrafter"/>
</dbReference>
<feature type="domain" description="Vps52 coiled-coil" evidence="8">
    <location>
        <begin position="163"/>
        <end position="329"/>
    </location>
</feature>
<name>A0AAF0IIX8_9EURO</name>
<evidence type="ECO:0000256" key="6">
    <source>
        <dbReference type="SAM" id="MobiDB-lite"/>
    </source>
</evidence>
<keyword evidence="5" id="KW-0333">Golgi apparatus</keyword>
<feature type="compositionally biased region" description="Low complexity" evidence="6">
    <location>
        <begin position="38"/>
        <end position="47"/>
    </location>
</feature>
<gene>
    <name evidence="10" type="primary">VPS52</name>
    <name evidence="10" type="ORF">PRK78_003830</name>
</gene>
<dbReference type="Gene3D" id="3.30.9.10">
    <property type="entry name" value="D-Amino Acid Oxidase, subunit A, domain 2"/>
    <property type="match status" value="1"/>
</dbReference>
<dbReference type="AlphaFoldDB" id="A0AAF0IIX8"/>
<reference evidence="10" key="1">
    <citation type="submission" date="2023-03" db="EMBL/GenBank/DDBJ databases">
        <title>Emydomyces testavorans Genome Sequence.</title>
        <authorList>
            <person name="Hoyer L."/>
        </authorList>
    </citation>
    <scope>NUCLEOTIDE SEQUENCE</scope>
    <source>
        <strain evidence="10">16-2883</strain>
    </source>
</reference>
<sequence length="1086" mass="120256">MWLDRFSGHSGVSGTSMPFHRQASPLPRPPQLNASNQSSRPPFSARSSSLSLASVANASSSSLPGTVRQTNAPALRTNLTKDANVDDPLAVLQGLIGKYRSSDGSGDLRYSADVLEKPEHFANSIDFGQLSLEDFVKRKDEKPSLTSSYQASQSAEQYEKARERFQDLHDSIAGCDDVLKSVETYLLKFQTELGAVSAEIETLQSRSSQLSSQLENRKNVEKLLGPAVEGITISPRTVRLISEGPINPDWIKALDEVESRSTNMEARSFNNVKAAEEIKPLLSDLKDKAVERIRDYLVAQIRAIRSPNINAQIIQQQSLAKYKELYAFLSRHQPNLAEEITQAYVNTMRWYNLSNFTRYNQALDKLKIHSVDRNDLLGGDQVSQKSTHPFPSGRSPLPTHDPFALGRRIDVLKSSNQMALSSYLAEEDRSYHGIEVPFRNFNLALIDNVSAEFSFMTETFAARSVHQASRKVLAIFEPVFALGHNLTKQLIENTTDCLGILLCVRLNQQFAFELQRRKVPVADSYINSINMLLWPRFQMIMDMHHESLKRASSSSGRGNISALALTGGDKQSLAPHFLTQRFGQFLHSILQLSSEAGDNEPISHSLGRLTNEFDALLAKLSKASGDTKRRERFLFNNYSLILTIISDTKGKLAQEQQTHFESMIKNLNPKPQKPTFDAVQSSCIVFKQITPAWETIFHVKACECGFYSCIQVIGAGVVGLAVARQLAGREGTSTLLLERHGAVGMETSSRNSEVIHAGLYYGTDTLKATLCIKGRQLLYSLCQKHNIPHRNTGKWILAQDDQQWAECEKLHSHAQAIGVPTRFVGREEAERREPEVRARAGILESPTTGIVDSHALMSYLHGDFIDNGGDCVFQTTVTDIEPLNGGKRGYTIYTRSRDSAEEEEPDSITTETVINCAGLNACAINNMILPKPRHRTPYFAKGTYFSYSASTPKPSILLYPAPKPGLGGLGTHLTLDMTGRVRFGPDVEWVDDPNDLTPSAARLHDAIPEIQAFLPGIVVDALDIDYCGIRPKLSDTSAISMGKGFLDFVIREEDGFPGFVNLLGIESPGLTSSLAIGEMVKGLLYR</sequence>
<dbReference type="EMBL" id="CP120628">
    <property type="protein sequence ID" value="WEW58362.1"/>
    <property type="molecule type" value="Genomic_DNA"/>
</dbReference>
<dbReference type="GO" id="GO:0032456">
    <property type="term" value="P:endocytic recycling"/>
    <property type="evidence" value="ECO:0007669"/>
    <property type="project" value="TreeGrafter"/>
</dbReference>
<evidence type="ECO:0000256" key="4">
    <source>
        <dbReference type="ARBA" id="ARBA00022927"/>
    </source>
</evidence>
<feature type="domain" description="FAD dependent oxidoreductase" evidence="7">
    <location>
        <begin position="712"/>
        <end position="1080"/>
    </location>
</feature>
<evidence type="ECO:0000256" key="2">
    <source>
        <dbReference type="ARBA" id="ARBA00008180"/>
    </source>
</evidence>
<keyword evidence="3" id="KW-0813">Transport</keyword>
<dbReference type="GO" id="GO:0005829">
    <property type="term" value="C:cytosol"/>
    <property type="evidence" value="ECO:0007669"/>
    <property type="project" value="GOC"/>
</dbReference>
<organism evidence="10 11">
    <name type="scientific">Emydomyces testavorans</name>
    <dbReference type="NCBI Taxonomy" id="2070801"/>
    <lineage>
        <taxon>Eukaryota</taxon>
        <taxon>Fungi</taxon>
        <taxon>Dikarya</taxon>
        <taxon>Ascomycota</taxon>
        <taxon>Pezizomycotina</taxon>
        <taxon>Eurotiomycetes</taxon>
        <taxon>Eurotiomycetidae</taxon>
        <taxon>Onygenales</taxon>
        <taxon>Nannizziopsiaceae</taxon>
        <taxon>Emydomyces</taxon>
    </lineage>
</organism>
<dbReference type="SUPFAM" id="SSF51905">
    <property type="entry name" value="FAD/NAD(P)-binding domain"/>
    <property type="match status" value="1"/>
</dbReference>
<dbReference type="InterPro" id="IPR007258">
    <property type="entry name" value="Vps52"/>
</dbReference>
<evidence type="ECO:0000256" key="5">
    <source>
        <dbReference type="ARBA" id="ARBA00023034"/>
    </source>
</evidence>
<feature type="region of interest" description="Disordered" evidence="6">
    <location>
        <begin position="1"/>
        <end position="47"/>
    </location>
</feature>
<dbReference type="InterPro" id="IPR006076">
    <property type="entry name" value="FAD-dep_OxRdtase"/>
</dbReference>
<evidence type="ECO:0000313" key="10">
    <source>
        <dbReference type="EMBL" id="WEW58362.1"/>
    </source>
</evidence>
<keyword evidence="4" id="KW-0653">Protein transport</keyword>
<dbReference type="GO" id="GO:0019905">
    <property type="term" value="F:syntaxin binding"/>
    <property type="evidence" value="ECO:0007669"/>
    <property type="project" value="TreeGrafter"/>
</dbReference>
<dbReference type="Pfam" id="PF04129">
    <property type="entry name" value="Vps52_CC"/>
    <property type="match status" value="1"/>
</dbReference>
<dbReference type="InterPro" id="IPR036188">
    <property type="entry name" value="FAD/NAD-bd_sf"/>
</dbReference>
<dbReference type="PANTHER" id="PTHR14190">
    <property type="entry name" value="SUPPRESSOR OF ACTIN MUTATIONS 2/VACUOLAR PROTEIN SORTING 52"/>
    <property type="match status" value="1"/>
</dbReference>
<dbReference type="Gene3D" id="3.50.50.60">
    <property type="entry name" value="FAD/NAD(P)-binding domain"/>
    <property type="match status" value="1"/>
</dbReference>
<evidence type="ECO:0000259" key="9">
    <source>
        <dbReference type="Pfam" id="PF20655"/>
    </source>
</evidence>
<accession>A0AAF0IIX8</accession>
<dbReference type="GO" id="GO:0000938">
    <property type="term" value="C:GARP complex"/>
    <property type="evidence" value="ECO:0007669"/>
    <property type="project" value="TreeGrafter"/>
</dbReference>
<dbReference type="GO" id="GO:0006896">
    <property type="term" value="P:Golgi to vacuole transport"/>
    <property type="evidence" value="ECO:0007669"/>
    <property type="project" value="TreeGrafter"/>
</dbReference>
<evidence type="ECO:0000256" key="3">
    <source>
        <dbReference type="ARBA" id="ARBA00022448"/>
    </source>
</evidence>
<dbReference type="Pfam" id="PF01266">
    <property type="entry name" value="DAO"/>
    <property type="match status" value="1"/>
</dbReference>
<feature type="region of interest" description="Disordered" evidence="6">
    <location>
        <begin position="378"/>
        <end position="397"/>
    </location>
</feature>
<dbReference type="GO" id="GO:0015031">
    <property type="term" value="P:protein transport"/>
    <property type="evidence" value="ECO:0007669"/>
    <property type="project" value="UniProtKB-KW"/>
</dbReference>
<protein>
    <submittedName>
        <fullName evidence="10">Vacuolar protein sorting-associated protein 52</fullName>
    </submittedName>
</protein>
<dbReference type="Pfam" id="PF20655">
    <property type="entry name" value="Vps52_C"/>
    <property type="match status" value="1"/>
</dbReference>
<evidence type="ECO:0000313" key="11">
    <source>
        <dbReference type="Proteomes" id="UP001219355"/>
    </source>
</evidence>
<evidence type="ECO:0000259" key="7">
    <source>
        <dbReference type="Pfam" id="PF01266"/>
    </source>
</evidence>
<dbReference type="InterPro" id="IPR048319">
    <property type="entry name" value="Vps52_CC"/>
</dbReference>
<keyword evidence="11" id="KW-1185">Reference proteome</keyword>
<evidence type="ECO:0000256" key="1">
    <source>
        <dbReference type="ARBA" id="ARBA00004601"/>
    </source>
</evidence>
<proteinExistence type="inferred from homology"/>